<organism evidence="2 3">
    <name type="scientific">Zophobihabitans entericus</name>
    <dbReference type="NCBI Taxonomy" id="1635327"/>
    <lineage>
        <taxon>Bacteria</taxon>
        <taxon>Pseudomonadati</taxon>
        <taxon>Pseudomonadota</taxon>
        <taxon>Gammaproteobacteria</taxon>
        <taxon>Orbales</taxon>
        <taxon>Orbaceae</taxon>
        <taxon>Zophobihabitans</taxon>
    </lineage>
</organism>
<feature type="transmembrane region" description="Helical" evidence="1">
    <location>
        <begin position="65"/>
        <end position="81"/>
    </location>
</feature>
<dbReference type="Pfam" id="PF06611">
    <property type="entry name" value="DUF1145"/>
    <property type="match status" value="1"/>
</dbReference>
<dbReference type="KEGG" id="orb:IPMB12_07170"/>
<evidence type="ECO:0000313" key="3">
    <source>
        <dbReference type="Proteomes" id="UP000501168"/>
    </source>
</evidence>
<evidence type="ECO:0000256" key="1">
    <source>
        <dbReference type="SAM" id="Phobius"/>
    </source>
</evidence>
<dbReference type="InParanoid" id="A0A6G9IB76"/>
<keyword evidence="3" id="KW-1185">Reference proteome</keyword>
<sequence length="88" mass="10214">MFILLGRIVYAIIWGFLLFNLVFPYPSPARLVANVALAALVVTHGLQAWLLNASLTQQEKEKDRFIVWRIFFFGVFEALSWKKTKNKQ</sequence>
<dbReference type="InterPro" id="IPR009525">
    <property type="entry name" value="DUF1145"/>
</dbReference>
<dbReference type="RefSeq" id="WP_166916338.1">
    <property type="nucleotide sequence ID" value="NZ_CP050253.1"/>
</dbReference>
<dbReference type="Proteomes" id="UP000501168">
    <property type="component" value="Chromosome"/>
</dbReference>
<proteinExistence type="predicted"/>
<feature type="transmembrane region" description="Helical" evidence="1">
    <location>
        <begin position="7"/>
        <end position="25"/>
    </location>
</feature>
<protein>
    <submittedName>
        <fullName evidence="2">DUF1145 domain-containing protein</fullName>
    </submittedName>
</protein>
<accession>A0A6G9IB76</accession>
<dbReference type="PANTHER" id="PTHR38775">
    <property type="entry name" value="INNER MEMBRANE PROTEIN-RELATED"/>
    <property type="match status" value="1"/>
</dbReference>
<name>A0A6G9IB76_9GAMM</name>
<reference evidence="2 3" key="1">
    <citation type="submission" date="2020-03" db="EMBL/GenBank/DDBJ databases">
        <title>Complete genome sequence of Orbus sp. IPMB12 (BCRC 80908).</title>
        <authorList>
            <person name="Lo W.-S."/>
            <person name="Chang T.-H."/>
            <person name="Kuo C.-H."/>
        </authorList>
    </citation>
    <scope>NUCLEOTIDE SEQUENCE [LARGE SCALE GENOMIC DNA]</scope>
    <source>
        <strain evidence="2 3">IPMB12</strain>
    </source>
</reference>
<evidence type="ECO:0000313" key="2">
    <source>
        <dbReference type="EMBL" id="QIQ21481.1"/>
    </source>
</evidence>
<keyword evidence="1" id="KW-0472">Membrane</keyword>
<dbReference type="FunCoup" id="A0A6G9IB76">
    <property type="interactions" value="48"/>
</dbReference>
<keyword evidence="1" id="KW-1133">Transmembrane helix</keyword>
<dbReference type="PANTHER" id="PTHR38775:SF1">
    <property type="entry name" value="INNER MEMBRANE PROTEIN"/>
    <property type="match status" value="1"/>
</dbReference>
<feature type="transmembrane region" description="Helical" evidence="1">
    <location>
        <begin position="31"/>
        <end position="53"/>
    </location>
</feature>
<dbReference type="AlphaFoldDB" id="A0A6G9IB76"/>
<keyword evidence="1" id="KW-0812">Transmembrane</keyword>
<dbReference type="EMBL" id="CP050253">
    <property type="protein sequence ID" value="QIQ21481.1"/>
    <property type="molecule type" value="Genomic_DNA"/>
</dbReference>
<gene>
    <name evidence="2" type="ORF">IPMB12_07170</name>
</gene>